<feature type="signal peptide" evidence="1">
    <location>
        <begin position="1"/>
        <end position="22"/>
    </location>
</feature>
<dbReference type="PANTHER" id="PTHR46825">
    <property type="entry name" value="D-ALANYL-D-ALANINE-CARBOXYPEPTIDASE/ENDOPEPTIDASE AMPH"/>
    <property type="match status" value="1"/>
</dbReference>
<name>A0ABS6BMU6_9SPHN</name>
<keyword evidence="1" id="KW-0732">Signal</keyword>
<keyword evidence="5" id="KW-1185">Reference proteome</keyword>
<accession>A0ABS6BMU6</accession>
<dbReference type="Pfam" id="PF11954">
    <property type="entry name" value="DUF3471"/>
    <property type="match status" value="1"/>
</dbReference>
<dbReference type="InterPro" id="IPR001466">
    <property type="entry name" value="Beta-lactam-related"/>
</dbReference>
<dbReference type="PANTHER" id="PTHR46825:SF15">
    <property type="entry name" value="BETA-LACTAMASE-RELATED DOMAIN-CONTAINING PROTEIN"/>
    <property type="match status" value="1"/>
</dbReference>
<dbReference type="EMBL" id="JAHKRT010000011">
    <property type="protein sequence ID" value="MBU3079504.1"/>
    <property type="molecule type" value="Genomic_DNA"/>
</dbReference>
<evidence type="ECO:0000313" key="5">
    <source>
        <dbReference type="Proteomes" id="UP000776276"/>
    </source>
</evidence>
<comment type="caution">
    <text evidence="4">The sequence shown here is derived from an EMBL/GenBank/DDBJ whole genome shotgun (WGS) entry which is preliminary data.</text>
</comment>
<feature type="domain" description="Peptidase S12 Pab87-related C-terminal" evidence="3">
    <location>
        <begin position="419"/>
        <end position="522"/>
    </location>
</feature>
<gene>
    <name evidence="4" type="ORF">KOF26_16730</name>
</gene>
<protein>
    <submittedName>
        <fullName evidence="4">Serine hydrolase</fullName>
    </submittedName>
</protein>
<dbReference type="Proteomes" id="UP000776276">
    <property type="component" value="Unassembled WGS sequence"/>
</dbReference>
<organism evidence="4 5">
    <name type="scientific">Sphingomonas quercus</name>
    <dbReference type="NCBI Taxonomy" id="2842451"/>
    <lineage>
        <taxon>Bacteria</taxon>
        <taxon>Pseudomonadati</taxon>
        <taxon>Pseudomonadota</taxon>
        <taxon>Alphaproteobacteria</taxon>
        <taxon>Sphingomonadales</taxon>
        <taxon>Sphingomonadaceae</taxon>
        <taxon>Sphingomonas</taxon>
    </lineage>
</organism>
<proteinExistence type="predicted"/>
<keyword evidence="4" id="KW-0378">Hydrolase</keyword>
<dbReference type="RefSeq" id="WP_216327849.1">
    <property type="nucleotide sequence ID" value="NZ_JAHKRT010000011.1"/>
</dbReference>
<evidence type="ECO:0000256" key="1">
    <source>
        <dbReference type="SAM" id="SignalP"/>
    </source>
</evidence>
<sequence length="529" mass="57654">MKTLLLAATAALAFVAALPANAAPPPGFDARVEALRKQFGVPGASIAIVENGKTTLAKGYGVRRLGSPEPVGADTIMTIGSTTKAFTAADLALLVDQGKIRWDDKVVDHMPWFQMYDPWVTREMTIRDLLVHRSGLGTGQGDLLFVPRSNRTRKEVVTALRNMKPKNSFRGGYAYDNILYMVAGQLIEEVTGETWEKFTRDHLLRPAGMAKSTSDDDGFVASPDHAQPHARINGAIRGVGDQQVLDERSTLAPVAFPAGGLSVSANDFARWLTIQLGQGALPEGGRLYSEAVANDMWRPVVLTGGGGRRPTGPLGVLQPMFSGYALGWNVQDFRGVKMISHSGAVFGFLTMVVLVPEKNIGFSIVINSEDGVFVRGLMYELLDHYLGFPKTDWAAIYAKNSQDQRTRAIAALQTTQATPAKVGPSLPLQSYAGDYVDPWYGPMTIRYADGKLRVDFTRTPGMTGTLDHYQYDSFRAVLDDKSIEAPYLNFGIGPDGKVERITLKAISPLADFSYDYQDLLFTPVAAKRP</sequence>
<reference evidence="4 5" key="1">
    <citation type="submission" date="2021-06" db="EMBL/GenBank/DDBJ databases">
        <title>Sphingomonas sp. XMGL2, whole genome shotgun sequencing project.</title>
        <authorList>
            <person name="Zhao G."/>
            <person name="Shen L."/>
        </authorList>
    </citation>
    <scope>NUCLEOTIDE SEQUENCE [LARGE SCALE GENOMIC DNA]</scope>
    <source>
        <strain evidence="4 5">XMGL2</strain>
    </source>
</reference>
<evidence type="ECO:0000313" key="4">
    <source>
        <dbReference type="EMBL" id="MBU3079504.1"/>
    </source>
</evidence>
<evidence type="ECO:0000259" key="2">
    <source>
        <dbReference type="Pfam" id="PF00144"/>
    </source>
</evidence>
<feature type="domain" description="Beta-lactamase-related" evidence="2">
    <location>
        <begin position="28"/>
        <end position="373"/>
    </location>
</feature>
<dbReference type="GO" id="GO:0016787">
    <property type="term" value="F:hydrolase activity"/>
    <property type="evidence" value="ECO:0007669"/>
    <property type="project" value="UniProtKB-KW"/>
</dbReference>
<dbReference type="Pfam" id="PF00144">
    <property type="entry name" value="Beta-lactamase"/>
    <property type="match status" value="1"/>
</dbReference>
<evidence type="ECO:0000259" key="3">
    <source>
        <dbReference type="Pfam" id="PF11954"/>
    </source>
</evidence>
<feature type="chain" id="PRO_5046307861" evidence="1">
    <location>
        <begin position="23"/>
        <end position="529"/>
    </location>
</feature>
<dbReference type="InterPro" id="IPR050491">
    <property type="entry name" value="AmpC-like"/>
</dbReference>
<dbReference type="InterPro" id="IPR021860">
    <property type="entry name" value="Peptidase_S12_Pab87-rel_C"/>
</dbReference>